<evidence type="ECO:0000256" key="4">
    <source>
        <dbReference type="ARBA" id="ARBA00022723"/>
    </source>
</evidence>
<dbReference type="GO" id="GO:0020037">
    <property type="term" value="F:heme binding"/>
    <property type="evidence" value="ECO:0007669"/>
    <property type="project" value="InterPro"/>
</dbReference>
<dbReference type="PRINTS" id="PR00385">
    <property type="entry name" value="P450"/>
</dbReference>
<dbReference type="PANTHER" id="PTHR24302:SF15">
    <property type="entry name" value="FATTY-ACID PEROXYGENASE"/>
    <property type="match status" value="1"/>
</dbReference>
<evidence type="ECO:0000256" key="7">
    <source>
        <dbReference type="ARBA" id="ARBA00023033"/>
    </source>
</evidence>
<dbReference type="Pfam" id="PF00067">
    <property type="entry name" value="p450"/>
    <property type="match status" value="2"/>
</dbReference>
<protein>
    <recommendedName>
        <fullName evidence="12">Cytochrome P450</fullName>
    </recommendedName>
</protein>
<comment type="caution">
    <text evidence="9">The sequence shown here is derived from an EMBL/GenBank/DDBJ whole genome shotgun (WGS) entry which is preliminary data.</text>
</comment>
<gene>
    <name evidence="9" type="ORF">LUA448_LOCUS7578</name>
    <name evidence="10" type="ORF">TIS948_LOCUS18614</name>
</gene>
<name>A0A817SF64_9BILA</name>
<comment type="cofactor">
    <cofactor evidence="1 8">
        <name>heme</name>
        <dbReference type="ChEBI" id="CHEBI:30413"/>
    </cofactor>
</comment>
<proteinExistence type="inferred from homology"/>
<keyword evidence="6 8" id="KW-0408">Iron</keyword>
<dbReference type="GO" id="GO:0008395">
    <property type="term" value="F:steroid hydroxylase activity"/>
    <property type="evidence" value="ECO:0007669"/>
    <property type="project" value="TreeGrafter"/>
</dbReference>
<dbReference type="Proteomes" id="UP000663833">
    <property type="component" value="Unassembled WGS sequence"/>
</dbReference>
<dbReference type="InterPro" id="IPR001128">
    <property type="entry name" value="Cyt_P450"/>
</dbReference>
<dbReference type="Gene3D" id="1.10.630.10">
    <property type="entry name" value="Cytochrome P450"/>
    <property type="match status" value="1"/>
</dbReference>
<dbReference type="SUPFAM" id="SSF48264">
    <property type="entry name" value="Cytochrome P450"/>
    <property type="match status" value="1"/>
</dbReference>
<evidence type="ECO:0000256" key="1">
    <source>
        <dbReference type="ARBA" id="ARBA00001971"/>
    </source>
</evidence>
<evidence type="ECO:0000313" key="10">
    <source>
        <dbReference type="EMBL" id="CAF3304009.1"/>
    </source>
</evidence>
<dbReference type="PRINTS" id="PR00464">
    <property type="entry name" value="EP450II"/>
</dbReference>
<evidence type="ECO:0000256" key="3">
    <source>
        <dbReference type="ARBA" id="ARBA00022617"/>
    </source>
</evidence>
<dbReference type="Proteomes" id="UP000663825">
    <property type="component" value="Unassembled WGS sequence"/>
</dbReference>
<keyword evidence="7" id="KW-0503">Monooxygenase</keyword>
<dbReference type="InterPro" id="IPR002402">
    <property type="entry name" value="Cyt_P450_E_grp-II"/>
</dbReference>
<evidence type="ECO:0000256" key="6">
    <source>
        <dbReference type="ARBA" id="ARBA00023004"/>
    </source>
</evidence>
<evidence type="ECO:0008006" key="12">
    <source>
        <dbReference type="Google" id="ProtNLM"/>
    </source>
</evidence>
<dbReference type="EMBL" id="CAJNXB010003265">
    <property type="protein sequence ID" value="CAF3304009.1"/>
    <property type="molecule type" value="Genomic_DNA"/>
</dbReference>
<evidence type="ECO:0000313" key="9">
    <source>
        <dbReference type="EMBL" id="CAF3295432.1"/>
    </source>
</evidence>
<dbReference type="PANTHER" id="PTHR24302">
    <property type="entry name" value="CYTOCHROME P450 FAMILY 3"/>
    <property type="match status" value="1"/>
</dbReference>
<evidence type="ECO:0000256" key="2">
    <source>
        <dbReference type="ARBA" id="ARBA00010617"/>
    </source>
</evidence>
<evidence type="ECO:0000256" key="8">
    <source>
        <dbReference type="PIRSR" id="PIRSR602402-1"/>
    </source>
</evidence>
<evidence type="ECO:0000313" key="11">
    <source>
        <dbReference type="Proteomes" id="UP000663833"/>
    </source>
</evidence>
<evidence type="ECO:0000256" key="5">
    <source>
        <dbReference type="ARBA" id="ARBA00023002"/>
    </source>
</evidence>
<organism evidence="9 11">
    <name type="scientific">Rotaria socialis</name>
    <dbReference type="NCBI Taxonomy" id="392032"/>
    <lineage>
        <taxon>Eukaryota</taxon>
        <taxon>Metazoa</taxon>
        <taxon>Spiralia</taxon>
        <taxon>Gnathifera</taxon>
        <taxon>Rotifera</taxon>
        <taxon>Eurotatoria</taxon>
        <taxon>Bdelloidea</taxon>
        <taxon>Philodinida</taxon>
        <taxon>Philodinidae</taxon>
        <taxon>Rotaria</taxon>
    </lineage>
</organism>
<comment type="similarity">
    <text evidence="2">Belongs to the cytochrome P450 family.</text>
</comment>
<dbReference type="InterPro" id="IPR036396">
    <property type="entry name" value="Cyt_P450_sf"/>
</dbReference>
<dbReference type="AlphaFoldDB" id="A0A817SF64"/>
<dbReference type="GO" id="GO:0016705">
    <property type="term" value="F:oxidoreductase activity, acting on paired donors, with incorporation or reduction of molecular oxygen"/>
    <property type="evidence" value="ECO:0007669"/>
    <property type="project" value="InterPro"/>
</dbReference>
<dbReference type="GO" id="GO:0005506">
    <property type="term" value="F:iron ion binding"/>
    <property type="evidence" value="ECO:0007669"/>
    <property type="project" value="InterPro"/>
</dbReference>
<sequence>MLKERRNLIYKRYCYFSNRSILCPPISSLIFDHLSNVWSASSYSEQLHKWGLQCSSVYGIFEGVRPVYVVSDTNPIIRSNRLLGQDRLHVFATNSNEQWKRQRTILNPTFSTSKMKRLLPMMNSSINIFIAQLFMKTNENKINILDFYKRLTIDIICKKMKIFYQIQIFLFFEVRCAFGIGTQVQHDINHENIYMKKVQEVLGKDFGRSYLARIHRIMSCSFLANLCSFLFRRQYMFEYEKSSLPANFWLINHIHQFIQERFQKNHQQTTNDLLQLMIDALQSDKNQLSSSELLNKVYLMLAAGFATTSTALGYCTYRLAIHQDIQEKIYRKIIKYRSSDFNSHETITNKLIYMDIYIREVLRMHPIAIQPVHRQCMQDTYVDKSYFEKGTLIQVGVLSLHYDNEYWGPEPVLEFYPERHACKRHPLAFMPFGGGPRICRGIRFAFHKSSLFLHILHV</sequence>
<dbReference type="EMBL" id="CAJNYD010000764">
    <property type="protein sequence ID" value="CAF3295432.1"/>
    <property type="molecule type" value="Genomic_DNA"/>
</dbReference>
<accession>A0A817SF64</accession>
<reference evidence="9" key="1">
    <citation type="submission" date="2021-02" db="EMBL/GenBank/DDBJ databases">
        <authorList>
            <person name="Nowell W R."/>
        </authorList>
    </citation>
    <scope>NUCLEOTIDE SEQUENCE</scope>
</reference>
<feature type="binding site" description="axial binding residue" evidence="8">
    <location>
        <position position="439"/>
    </location>
    <ligand>
        <name>heme</name>
        <dbReference type="ChEBI" id="CHEBI:30413"/>
    </ligand>
    <ligandPart>
        <name>Fe</name>
        <dbReference type="ChEBI" id="CHEBI:18248"/>
    </ligandPart>
</feature>
<dbReference type="OrthoDB" id="1470350at2759"/>
<keyword evidence="4 8" id="KW-0479">Metal-binding</keyword>
<keyword evidence="5" id="KW-0560">Oxidoreductase</keyword>
<dbReference type="InterPro" id="IPR050705">
    <property type="entry name" value="Cytochrome_P450_3A"/>
</dbReference>
<keyword evidence="3 8" id="KW-0349">Heme</keyword>